<evidence type="ECO:0000313" key="8">
    <source>
        <dbReference type="EMBL" id="OSS49229.1"/>
    </source>
</evidence>
<feature type="region of interest" description="Disordered" evidence="5">
    <location>
        <begin position="338"/>
        <end position="374"/>
    </location>
</feature>
<dbReference type="EMBL" id="KZ107844">
    <property type="protein sequence ID" value="OSS49229.1"/>
    <property type="molecule type" value="Genomic_DNA"/>
</dbReference>
<feature type="chain" id="PRO_5010993744" description="GH26 domain-containing protein" evidence="6">
    <location>
        <begin position="21"/>
        <end position="374"/>
    </location>
</feature>
<dbReference type="PROSITE" id="PS51764">
    <property type="entry name" value="GH26"/>
    <property type="match status" value="1"/>
</dbReference>
<dbReference type="InterPro" id="IPR022790">
    <property type="entry name" value="GH26_dom"/>
</dbReference>
<dbReference type="Gene3D" id="3.20.20.80">
    <property type="entry name" value="Glycosidases"/>
    <property type="match status" value="1"/>
</dbReference>
<evidence type="ECO:0000256" key="6">
    <source>
        <dbReference type="SAM" id="SignalP"/>
    </source>
</evidence>
<dbReference type="Pfam" id="PF02156">
    <property type="entry name" value="Glyco_hydro_26"/>
    <property type="match status" value="1"/>
</dbReference>
<dbReference type="GO" id="GO:0006080">
    <property type="term" value="P:substituted mannan metabolic process"/>
    <property type="evidence" value="ECO:0007669"/>
    <property type="project" value="InterPro"/>
</dbReference>
<reference evidence="8 9" key="1">
    <citation type="journal article" date="2017" name="Genome Announc.">
        <title>Genome sequence of the saprophytic ascomycete Epicoccum nigrum ICMP 19927 strain isolated from New Zealand.</title>
        <authorList>
            <person name="Fokin M."/>
            <person name="Fleetwood D."/>
            <person name="Weir B.S."/>
            <person name="Villas-Boas S.G."/>
        </authorList>
    </citation>
    <scope>NUCLEOTIDE SEQUENCE [LARGE SCALE GENOMIC DNA]</scope>
    <source>
        <strain evidence="8 9">ICMP 19927</strain>
    </source>
</reference>
<evidence type="ECO:0000256" key="3">
    <source>
        <dbReference type="ARBA" id="ARBA00023295"/>
    </source>
</evidence>
<evidence type="ECO:0000313" key="9">
    <source>
        <dbReference type="Proteomes" id="UP000193240"/>
    </source>
</evidence>
<keyword evidence="2 4" id="KW-0378">Hydrolase</keyword>
<evidence type="ECO:0000256" key="2">
    <source>
        <dbReference type="ARBA" id="ARBA00022801"/>
    </source>
</evidence>
<feature type="compositionally biased region" description="Low complexity" evidence="5">
    <location>
        <begin position="338"/>
        <end position="360"/>
    </location>
</feature>
<dbReference type="SUPFAM" id="SSF51445">
    <property type="entry name" value="(Trans)glycosidases"/>
    <property type="match status" value="1"/>
</dbReference>
<dbReference type="AlphaFoldDB" id="A0A1Y2M0B8"/>
<evidence type="ECO:0000256" key="4">
    <source>
        <dbReference type="PROSITE-ProRule" id="PRU01100"/>
    </source>
</evidence>
<dbReference type="InterPro" id="IPR017853">
    <property type="entry name" value="GH"/>
</dbReference>
<sequence length="374" mass="40680">MMSKLHTAALIAMTATLGSSFGIPDVRNRPIESHIANIQERAINDLGLPGDTLRTNSVSVGFLPSEGDAKSSLYTMAQINEKLGAKASTYGWYAQITSSDFDGSQLLAVKEDVIASGAVFVASVMPRINFNLITEDVGNQVASVMKQFTDAGVTVWLRYAHEMNWYVTDGTYHGTAADFLTSWRNIYTAACKDNAKISCFWSPNQAGSTSDLQPWWPGEEYVDLVGIDCYPKSSQDTSSNELFDHFYGGFYDTYSKPYGMPFAIGETGAGPGQKEQWLKTLVSQKKSRYPNYVSMSWFEFDKETDFRVVMADEATLQQTKCVLLPEYQGQCAGSDNGTSTLSSAVPSATSTSPQSGTSTSVAQPTNSGAGCEWG</sequence>
<dbReference type="PANTHER" id="PTHR40079:SF6">
    <property type="entry name" value="GH26 DOMAIN-CONTAINING PROTEIN"/>
    <property type="match status" value="1"/>
</dbReference>
<keyword evidence="3 4" id="KW-0326">Glycosidase</keyword>
<feature type="active site" description="Proton donor" evidence="4">
    <location>
        <position position="162"/>
    </location>
</feature>
<organism evidence="8 9">
    <name type="scientific">Epicoccum nigrum</name>
    <name type="common">Soil fungus</name>
    <name type="synonym">Epicoccum purpurascens</name>
    <dbReference type="NCBI Taxonomy" id="105696"/>
    <lineage>
        <taxon>Eukaryota</taxon>
        <taxon>Fungi</taxon>
        <taxon>Dikarya</taxon>
        <taxon>Ascomycota</taxon>
        <taxon>Pezizomycotina</taxon>
        <taxon>Dothideomycetes</taxon>
        <taxon>Pleosporomycetidae</taxon>
        <taxon>Pleosporales</taxon>
        <taxon>Pleosporineae</taxon>
        <taxon>Didymellaceae</taxon>
        <taxon>Epicoccum</taxon>
    </lineage>
</organism>
<accession>A0A1Y2M0B8</accession>
<dbReference type="OMA" id="DIYASKT"/>
<feature type="signal peptide" evidence="6">
    <location>
        <begin position="1"/>
        <end position="20"/>
    </location>
</feature>
<dbReference type="PANTHER" id="PTHR40079">
    <property type="entry name" value="MANNAN ENDO-1,4-BETA-MANNOSIDASE E-RELATED"/>
    <property type="match status" value="1"/>
</dbReference>
<keyword evidence="9" id="KW-1185">Reference proteome</keyword>
<gene>
    <name evidence="8" type="ORF">B5807_05540</name>
</gene>
<proteinExistence type="inferred from homology"/>
<protein>
    <recommendedName>
        <fullName evidence="7">GH26 domain-containing protein</fullName>
    </recommendedName>
</protein>
<evidence type="ECO:0000259" key="7">
    <source>
        <dbReference type="PROSITE" id="PS51764"/>
    </source>
</evidence>
<evidence type="ECO:0000256" key="5">
    <source>
        <dbReference type="SAM" id="MobiDB-lite"/>
    </source>
</evidence>
<keyword evidence="6" id="KW-0732">Signal</keyword>
<name>A0A1Y2M0B8_EPING</name>
<dbReference type="GO" id="GO:0016985">
    <property type="term" value="F:mannan endo-1,4-beta-mannosidase activity"/>
    <property type="evidence" value="ECO:0007669"/>
    <property type="project" value="InterPro"/>
</dbReference>
<feature type="domain" description="GH26" evidence="7">
    <location>
        <begin position="1"/>
        <end position="319"/>
    </location>
</feature>
<dbReference type="Proteomes" id="UP000193240">
    <property type="component" value="Unassembled WGS sequence"/>
</dbReference>
<dbReference type="InParanoid" id="A0A1Y2M0B8"/>
<feature type="active site" description="Nucleophile" evidence="4">
    <location>
        <position position="266"/>
    </location>
</feature>
<comment type="similarity">
    <text evidence="1 4">Belongs to the glycosyl hydrolase 26 family.</text>
</comment>
<dbReference type="InterPro" id="IPR000805">
    <property type="entry name" value="Glyco_hydro_26"/>
</dbReference>
<evidence type="ECO:0000256" key="1">
    <source>
        <dbReference type="ARBA" id="ARBA00007754"/>
    </source>
</evidence>